<dbReference type="PANTHER" id="PTHR12703">
    <property type="entry name" value="TRANSMEMBRANE PROTEIN 33"/>
    <property type="match status" value="1"/>
</dbReference>
<dbReference type="Proteomes" id="UP001239213">
    <property type="component" value="Unassembled WGS sequence"/>
</dbReference>
<dbReference type="GO" id="GO:0071786">
    <property type="term" value="P:endoplasmic reticulum tubular network organization"/>
    <property type="evidence" value="ECO:0007669"/>
    <property type="project" value="TreeGrafter"/>
</dbReference>
<evidence type="ECO:0000256" key="4">
    <source>
        <dbReference type="ARBA" id="ARBA00022989"/>
    </source>
</evidence>
<reference evidence="7" key="1">
    <citation type="submission" date="2016-11" db="EMBL/GenBank/DDBJ databases">
        <title>The genome sequence of Colletotrichum cuscutae.</title>
        <authorList>
            <person name="Baroncelli R."/>
        </authorList>
    </citation>
    <scope>NUCLEOTIDE SEQUENCE</scope>
    <source>
        <strain evidence="7">IMI 304802</strain>
    </source>
</reference>
<dbReference type="InterPro" id="IPR051645">
    <property type="entry name" value="PER33/POM33_regulator"/>
</dbReference>
<dbReference type="GO" id="GO:0061024">
    <property type="term" value="P:membrane organization"/>
    <property type="evidence" value="ECO:0007669"/>
    <property type="project" value="TreeGrafter"/>
</dbReference>
<keyword evidence="8" id="KW-1185">Reference proteome</keyword>
<dbReference type="InterPro" id="IPR005344">
    <property type="entry name" value="TMEM33/Pom33"/>
</dbReference>
<evidence type="ECO:0000256" key="2">
    <source>
        <dbReference type="ARBA" id="ARBA00007322"/>
    </source>
</evidence>
<keyword evidence="5 6" id="KW-0472">Membrane</keyword>
<dbReference type="PANTHER" id="PTHR12703:SF4">
    <property type="entry name" value="TRANSMEMBRANE PROTEIN 33"/>
    <property type="match status" value="1"/>
</dbReference>
<comment type="subcellular location">
    <subcellularLocation>
        <location evidence="1">Membrane</location>
        <topology evidence="1">Multi-pass membrane protein</topology>
    </subcellularLocation>
</comment>
<proteinExistence type="inferred from homology"/>
<comment type="similarity">
    <text evidence="2">Belongs to the PER33/POM33 family.</text>
</comment>
<comment type="caution">
    <text evidence="7">The sequence shown here is derived from an EMBL/GenBank/DDBJ whole genome shotgun (WGS) entry which is preliminary data.</text>
</comment>
<feature type="transmembrane region" description="Helical" evidence="6">
    <location>
        <begin position="24"/>
        <end position="44"/>
    </location>
</feature>
<dbReference type="GO" id="GO:0016020">
    <property type="term" value="C:membrane"/>
    <property type="evidence" value="ECO:0007669"/>
    <property type="project" value="UniProtKB-SubCell"/>
</dbReference>
<dbReference type="GO" id="GO:0005783">
    <property type="term" value="C:endoplasmic reticulum"/>
    <property type="evidence" value="ECO:0007669"/>
    <property type="project" value="TreeGrafter"/>
</dbReference>
<evidence type="ECO:0000256" key="1">
    <source>
        <dbReference type="ARBA" id="ARBA00004141"/>
    </source>
</evidence>
<evidence type="ECO:0000313" key="7">
    <source>
        <dbReference type="EMBL" id="KAK1446934.1"/>
    </source>
</evidence>
<evidence type="ECO:0000256" key="3">
    <source>
        <dbReference type="ARBA" id="ARBA00022692"/>
    </source>
</evidence>
<protein>
    <submittedName>
        <fullName evidence="7">Endoplasmic reticulum protein</fullName>
    </submittedName>
</protein>
<keyword evidence="4 6" id="KW-1133">Transmembrane helix</keyword>
<dbReference type="AlphaFoldDB" id="A0AAI9XGS0"/>
<dbReference type="Pfam" id="PF03661">
    <property type="entry name" value="TMEM33_Pom33"/>
    <property type="match status" value="1"/>
</dbReference>
<keyword evidence="3 6" id="KW-0812">Transmembrane</keyword>
<evidence type="ECO:0000256" key="5">
    <source>
        <dbReference type="ARBA" id="ARBA00023136"/>
    </source>
</evidence>
<evidence type="ECO:0000313" key="8">
    <source>
        <dbReference type="Proteomes" id="UP001239213"/>
    </source>
</evidence>
<accession>A0AAI9XGS0</accession>
<organism evidence="7 8">
    <name type="scientific">Colletotrichum cuscutae</name>
    <dbReference type="NCBI Taxonomy" id="1209917"/>
    <lineage>
        <taxon>Eukaryota</taxon>
        <taxon>Fungi</taxon>
        <taxon>Dikarya</taxon>
        <taxon>Ascomycota</taxon>
        <taxon>Pezizomycotina</taxon>
        <taxon>Sordariomycetes</taxon>
        <taxon>Hypocreomycetidae</taxon>
        <taxon>Glomerellales</taxon>
        <taxon>Glomerellaceae</taxon>
        <taxon>Colletotrichum</taxon>
        <taxon>Colletotrichum acutatum species complex</taxon>
    </lineage>
</organism>
<name>A0AAI9XGS0_9PEZI</name>
<dbReference type="EMBL" id="MPDP01000315">
    <property type="protein sequence ID" value="KAK1446934.1"/>
    <property type="molecule type" value="Genomic_DNA"/>
</dbReference>
<sequence length="307" mass="33763">MAPPPPANVPLTQRLLLLAQTLQFAWFAGHLSLIFAVIRYGFSYISFNYYSRIARFSYRLTFLSAALTYGIVVYKTLRARSKAGAKAPQSPLALIADENVQYLGEFASLLSYCGGIASNHATPVMSLVWLLSPQYPLAMLPYAIYSIFHVATYTRANVIPTITPPKPITPAAGASPSGKAQYANNPIADKIGAFVKEYYDASMSVVSSLEILLWVRLLLSAITFQRRSWILIAIYTAFLRARFTQSTHVQNSLALLESRVDSAVGNQGTPPAARQAWETVKGGARQFYAYTDPNRYLSGTAVPKKTS</sequence>
<feature type="transmembrane region" description="Helical" evidence="6">
    <location>
        <begin position="56"/>
        <end position="74"/>
    </location>
</feature>
<gene>
    <name evidence="7" type="ORF">CCUS01_02493</name>
</gene>
<evidence type="ECO:0000256" key="6">
    <source>
        <dbReference type="SAM" id="Phobius"/>
    </source>
</evidence>